<feature type="region of interest" description="Disordered" evidence="9">
    <location>
        <begin position="1"/>
        <end position="28"/>
    </location>
</feature>
<accession>A0ABS5N6X9</accession>
<dbReference type="Proteomes" id="UP000676853">
    <property type="component" value="Unassembled WGS sequence"/>
</dbReference>
<evidence type="ECO:0000256" key="4">
    <source>
        <dbReference type="ARBA" id="ARBA00022741"/>
    </source>
</evidence>
<keyword evidence="12" id="KW-1185">Reference proteome</keyword>
<dbReference type="HAMAP" id="MF_00983">
    <property type="entry name" value="PriA"/>
    <property type="match status" value="1"/>
</dbReference>
<protein>
    <recommendedName>
        <fullName evidence="8">Probable replication restart protein PriA</fullName>
    </recommendedName>
    <alternativeName>
        <fullName evidence="8">Putative ATP-dependent DNA helicase PriA</fullName>
    </alternativeName>
</protein>
<evidence type="ECO:0000256" key="6">
    <source>
        <dbReference type="ARBA" id="ARBA00022840"/>
    </source>
</evidence>
<dbReference type="PANTHER" id="PTHR30580">
    <property type="entry name" value="PRIMOSOMAL PROTEIN N"/>
    <property type="match status" value="1"/>
</dbReference>
<feature type="binding site" evidence="8">
    <location>
        <position position="441"/>
    </location>
    <ligand>
        <name>Zn(2+)</name>
        <dbReference type="ChEBI" id="CHEBI:29105"/>
        <label>2</label>
    </ligand>
</feature>
<feature type="domain" description="Primosomal protein N' 3' DNA-binding" evidence="10">
    <location>
        <begin position="49"/>
        <end position="142"/>
    </location>
</feature>
<proteinExistence type="inferred from homology"/>
<keyword evidence="2 8" id="KW-0235">DNA replication</keyword>
<feature type="binding site" evidence="8">
    <location>
        <position position="438"/>
    </location>
    <ligand>
        <name>Zn(2+)</name>
        <dbReference type="ChEBI" id="CHEBI:29105"/>
        <label>2</label>
    </ligand>
</feature>
<evidence type="ECO:0000256" key="1">
    <source>
        <dbReference type="ARBA" id="ARBA00022515"/>
    </source>
</evidence>
<feature type="binding site" evidence="8">
    <location>
        <position position="453"/>
    </location>
    <ligand>
        <name>Zn(2+)</name>
        <dbReference type="ChEBI" id="CHEBI:29105"/>
        <label>1</label>
    </ligand>
</feature>
<dbReference type="InterPro" id="IPR005259">
    <property type="entry name" value="PriA"/>
</dbReference>
<reference evidence="11 12" key="1">
    <citation type="submission" date="2021-04" db="EMBL/GenBank/DDBJ databases">
        <title>Whole genome sequence analysis of a thiophenic sulfur metabolizing bacteria.</title>
        <authorList>
            <person name="Akhtar N."/>
            <person name="Akram J."/>
            <person name="Aslam A."/>
        </authorList>
    </citation>
    <scope>NUCLEOTIDE SEQUENCE [LARGE SCALE GENOMIC DNA]</scope>
    <source>
        <strain evidence="11 12">3OW</strain>
    </source>
</reference>
<evidence type="ECO:0000256" key="8">
    <source>
        <dbReference type="HAMAP-Rule" id="MF_00983"/>
    </source>
</evidence>
<evidence type="ECO:0000313" key="11">
    <source>
        <dbReference type="EMBL" id="MBS4100037.1"/>
    </source>
</evidence>
<keyword evidence="4 8" id="KW-0547">Nucleotide-binding</keyword>
<organism evidence="11 12">
    <name type="scientific">Tsukamurella paurometabola</name>
    <name type="common">Corynebacterium paurometabolum</name>
    <dbReference type="NCBI Taxonomy" id="2061"/>
    <lineage>
        <taxon>Bacteria</taxon>
        <taxon>Bacillati</taxon>
        <taxon>Actinomycetota</taxon>
        <taxon>Actinomycetes</taxon>
        <taxon>Mycobacteriales</taxon>
        <taxon>Tsukamurellaceae</taxon>
        <taxon>Tsukamurella</taxon>
    </lineage>
</organism>
<feature type="binding site" evidence="8">
    <location>
        <position position="421"/>
    </location>
    <ligand>
        <name>Zn(2+)</name>
        <dbReference type="ChEBI" id="CHEBI:29105"/>
        <label>2</label>
    </ligand>
</feature>
<dbReference type="InterPro" id="IPR041222">
    <property type="entry name" value="PriA_3primeBD"/>
</dbReference>
<comment type="caution">
    <text evidence="8">As this protein does not have any detectable helicase domains, it probably does not have helicase activity.</text>
</comment>
<gene>
    <name evidence="8" type="primary">priA</name>
    <name evidence="11" type="ORF">KFZ73_02180</name>
</gene>
<dbReference type="Gene3D" id="3.40.50.300">
    <property type="entry name" value="P-loop containing nucleotide triphosphate hydrolases"/>
    <property type="match status" value="1"/>
</dbReference>
<evidence type="ECO:0000256" key="2">
    <source>
        <dbReference type="ARBA" id="ARBA00022705"/>
    </source>
</evidence>
<evidence type="ECO:0000256" key="9">
    <source>
        <dbReference type="SAM" id="MobiDB-lite"/>
    </source>
</evidence>
<feature type="compositionally biased region" description="Basic residues" evidence="9">
    <location>
        <begin position="1"/>
        <end position="12"/>
    </location>
</feature>
<keyword evidence="1 8" id="KW-0639">Primosome</keyword>
<keyword evidence="7 8" id="KW-0238">DNA-binding</keyword>
<comment type="cofactor">
    <cofactor evidence="8">
        <name>Zn(2+)</name>
        <dbReference type="ChEBI" id="CHEBI:29105"/>
    </cofactor>
    <text evidence="8">Binds 2 zinc ions per subunit.</text>
</comment>
<dbReference type="PANTHER" id="PTHR30580:SF0">
    <property type="entry name" value="PRIMOSOMAL PROTEIN N"/>
    <property type="match status" value="1"/>
</dbReference>
<keyword evidence="6 8" id="KW-0067">ATP-binding</keyword>
<feature type="compositionally biased region" description="Low complexity" evidence="9">
    <location>
        <begin position="13"/>
        <end position="28"/>
    </location>
</feature>
<comment type="similarity">
    <text evidence="8">Belongs to the helicase family. PriA subfamily.</text>
</comment>
<dbReference type="Pfam" id="PF17764">
    <property type="entry name" value="PriA_3primeBD"/>
    <property type="match status" value="1"/>
</dbReference>
<evidence type="ECO:0000313" key="12">
    <source>
        <dbReference type="Proteomes" id="UP000676853"/>
    </source>
</evidence>
<feature type="binding site" evidence="8">
    <location>
        <position position="412"/>
    </location>
    <ligand>
        <name>Zn(2+)</name>
        <dbReference type="ChEBI" id="CHEBI:29105"/>
        <label>1</label>
    </ligand>
</feature>
<evidence type="ECO:0000256" key="5">
    <source>
        <dbReference type="ARBA" id="ARBA00022833"/>
    </source>
</evidence>
<evidence type="ECO:0000256" key="3">
    <source>
        <dbReference type="ARBA" id="ARBA00022723"/>
    </source>
</evidence>
<evidence type="ECO:0000259" key="10">
    <source>
        <dbReference type="Pfam" id="PF17764"/>
    </source>
</evidence>
<name>A0ABS5N6X9_TSUPA</name>
<dbReference type="InterPro" id="IPR042115">
    <property type="entry name" value="PriA_3primeBD_sf"/>
</dbReference>
<evidence type="ECO:0000256" key="7">
    <source>
        <dbReference type="ARBA" id="ARBA00023125"/>
    </source>
</evidence>
<dbReference type="InterPro" id="IPR027417">
    <property type="entry name" value="P-loop_NTPase"/>
</dbReference>
<dbReference type="EMBL" id="JAGXOE010000003">
    <property type="protein sequence ID" value="MBS4100037.1"/>
    <property type="molecule type" value="Genomic_DNA"/>
</dbReference>
<sequence length="687" mass="72187">MGAHRPRGRPALRGRPLTPAPDGVTAPGPAEAAQAAVELPIARVLPLLQVSHLDREFDYLVPPELDEQARPGVRVRVRFSGRLVDGYLLERLPRTEHEGKLAPVQRVVSPLPVLTPAVLRLVTEVAARYAGTRADVLRLAIPPRHARVEKALLEQDPAAAAVALEAPADALVEYTHGAQFAAAAVAGRAPRAVWQALPGEDWAARLAELAGTVVASGRTALLIVPDQADLDRLAAACAHLDPAVLAAGLGPSARYRRWLLALLGRARVVIGTRSAAFAPLPDLGLVALWDDGDESLVEPRAPYPHAREVLALRAHQEGSALVIGGFARTPEAQALVEAGWAAEISAPRELVRTRSPRIAGTADSDIALARDPLARSARLPAAAFAAAREALDAERPVLVQVPRRGYAPALSCERCRTPARCRRCHGPLEQADGGVLRCRWCAQVDAGYRCPACGGTTVRAVIVGTMRTAEELGRAFPGAAVTVSGGETVHAEVAGGRRIVVATPGAEPVVEGGYGAALLLDGWLLLGRADLRAAEETLRRWMNATALVAADGAVVCGADAGIRAVQALIRWDAAGFAAAELAERAEVGFPPATHLAALDGAEADIRAVAEAAELPDGAEVLGPVDLPPGVRIPGAPDEGPPPQRLLVRVARRDGRALARALFLAQVGRSLRREGSAVRIQIDPLRIG</sequence>
<feature type="binding site" evidence="8">
    <location>
        <position position="415"/>
    </location>
    <ligand>
        <name>Zn(2+)</name>
        <dbReference type="ChEBI" id="CHEBI:29105"/>
        <label>1</label>
    </ligand>
</feature>
<feature type="binding site" evidence="8">
    <location>
        <position position="424"/>
    </location>
    <ligand>
        <name>Zn(2+)</name>
        <dbReference type="ChEBI" id="CHEBI:29105"/>
        <label>2</label>
    </ligand>
</feature>
<comment type="subunit">
    <text evidence="8">Component of the replication restart primosome.</text>
</comment>
<keyword evidence="3 8" id="KW-0479">Metal-binding</keyword>
<feature type="binding site" evidence="8">
    <location>
        <position position="450"/>
    </location>
    <ligand>
        <name>Zn(2+)</name>
        <dbReference type="ChEBI" id="CHEBI:29105"/>
        <label>1</label>
    </ligand>
</feature>
<keyword evidence="5 8" id="KW-0862">Zinc</keyword>
<comment type="function">
    <text evidence="8">Initiates the restart of stalled replication forks, which reloads the replicative helicase on sites other than the origin of replication. Recognizes and binds to abandoned replication forks and remodels them to uncover a helicase loading site. Promotes assembly of the primosome at these replication forks.</text>
</comment>
<dbReference type="Gene3D" id="3.40.1440.60">
    <property type="entry name" value="PriA, 3(prime) DNA-binding domain"/>
    <property type="match status" value="1"/>
</dbReference>
<comment type="caution">
    <text evidence="11">The sequence shown here is derived from an EMBL/GenBank/DDBJ whole genome shotgun (WGS) entry which is preliminary data.</text>
</comment>